<dbReference type="Proteomes" id="UP000053558">
    <property type="component" value="Unassembled WGS sequence"/>
</dbReference>
<gene>
    <name evidence="2" type="ORF">CONPUDRAFT_76055</name>
</gene>
<feature type="transmembrane region" description="Helical" evidence="1">
    <location>
        <begin position="6"/>
        <end position="24"/>
    </location>
</feature>
<sequence>MYNASAKLGIVIIKPMVICVALIPQQYRRSTITYCYFTANIPTVYMAPIVLSEKTCFITGVLIGEYLPTVLILVIQVSLQTSLYTGPEGEINDIRQCNYWAPKKSLPWIFNVLGNVVTYLRENRRPSPTSGLKGLINMLLGQGLLYFVLIIAYEVLSTVGNIPQLLISDSVNNNLIELNIILNVALPCILGPWLILSIRRNHMAHMTGGTSITAGTRDRDVNKHCAFSGTNQHSLLKAISGSTPA</sequence>
<keyword evidence="1" id="KW-0812">Transmembrane</keyword>
<protein>
    <submittedName>
        <fullName evidence="2">Uncharacterized protein</fullName>
    </submittedName>
</protein>
<evidence type="ECO:0000313" key="3">
    <source>
        <dbReference type="Proteomes" id="UP000053558"/>
    </source>
</evidence>
<dbReference type="GeneID" id="19209461"/>
<dbReference type="KEGG" id="cput:CONPUDRAFT_76055"/>
<feature type="transmembrane region" description="Helical" evidence="1">
    <location>
        <begin position="134"/>
        <end position="156"/>
    </location>
</feature>
<reference evidence="3" key="1">
    <citation type="journal article" date="2012" name="Science">
        <title>The Paleozoic origin of enzymatic lignin decomposition reconstructed from 31 fungal genomes.</title>
        <authorList>
            <person name="Floudas D."/>
            <person name="Binder M."/>
            <person name="Riley R."/>
            <person name="Barry K."/>
            <person name="Blanchette R.A."/>
            <person name="Henrissat B."/>
            <person name="Martinez A.T."/>
            <person name="Otillar R."/>
            <person name="Spatafora J.W."/>
            <person name="Yadav J.S."/>
            <person name="Aerts A."/>
            <person name="Benoit I."/>
            <person name="Boyd A."/>
            <person name="Carlson A."/>
            <person name="Copeland A."/>
            <person name="Coutinho P.M."/>
            <person name="de Vries R.P."/>
            <person name="Ferreira P."/>
            <person name="Findley K."/>
            <person name="Foster B."/>
            <person name="Gaskell J."/>
            <person name="Glotzer D."/>
            <person name="Gorecki P."/>
            <person name="Heitman J."/>
            <person name="Hesse C."/>
            <person name="Hori C."/>
            <person name="Igarashi K."/>
            <person name="Jurgens J.A."/>
            <person name="Kallen N."/>
            <person name="Kersten P."/>
            <person name="Kohler A."/>
            <person name="Kuees U."/>
            <person name="Kumar T.K.A."/>
            <person name="Kuo A."/>
            <person name="LaButti K."/>
            <person name="Larrondo L.F."/>
            <person name="Lindquist E."/>
            <person name="Ling A."/>
            <person name="Lombard V."/>
            <person name="Lucas S."/>
            <person name="Lundell T."/>
            <person name="Martin R."/>
            <person name="McLaughlin D.J."/>
            <person name="Morgenstern I."/>
            <person name="Morin E."/>
            <person name="Murat C."/>
            <person name="Nagy L.G."/>
            <person name="Nolan M."/>
            <person name="Ohm R.A."/>
            <person name="Patyshakuliyeva A."/>
            <person name="Rokas A."/>
            <person name="Ruiz-Duenas F.J."/>
            <person name="Sabat G."/>
            <person name="Salamov A."/>
            <person name="Samejima M."/>
            <person name="Schmutz J."/>
            <person name="Slot J.C."/>
            <person name="St John F."/>
            <person name="Stenlid J."/>
            <person name="Sun H."/>
            <person name="Sun S."/>
            <person name="Syed K."/>
            <person name="Tsang A."/>
            <person name="Wiebenga A."/>
            <person name="Young D."/>
            <person name="Pisabarro A."/>
            <person name="Eastwood D.C."/>
            <person name="Martin F."/>
            <person name="Cullen D."/>
            <person name="Grigoriev I.V."/>
            <person name="Hibbett D.S."/>
        </authorList>
    </citation>
    <scope>NUCLEOTIDE SEQUENCE [LARGE SCALE GENOMIC DNA]</scope>
    <source>
        <strain evidence="3">RWD-64-598 SS2</strain>
    </source>
</reference>
<dbReference type="AlphaFoldDB" id="A0A5M3MER8"/>
<proteinExistence type="predicted"/>
<keyword evidence="3" id="KW-1185">Reference proteome</keyword>
<keyword evidence="1" id="KW-1133">Transmembrane helix</keyword>
<keyword evidence="1" id="KW-0472">Membrane</keyword>
<organism evidence="2 3">
    <name type="scientific">Coniophora puteana (strain RWD-64-598)</name>
    <name type="common">Brown rot fungus</name>
    <dbReference type="NCBI Taxonomy" id="741705"/>
    <lineage>
        <taxon>Eukaryota</taxon>
        <taxon>Fungi</taxon>
        <taxon>Dikarya</taxon>
        <taxon>Basidiomycota</taxon>
        <taxon>Agaricomycotina</taxon>
        <taxon>Agaricomycetes</taxon>
        <taxon>Agaricomycetidae</taxon>
        <taxon>Boletales</taxon>
        <taxon>Coniophorineae</taxon>
        <taxon>Coniophoraceae</taxon>
        <taxon>Coniophora</taxon>
    </lineage>
</organism>
<feature type="transmembrane region" description="Helical" evidence="1">
    <location>
        <begin position="176"/>
        <end position="196"/>
    </location>
</feature>
<evidence type="ECO:0000313" key="2">
    <source>
        <dbReference type="EMBL" id="EIW77294.1"/>
    </source>
</evidence>
<dbReference type="EMBL" id="JH711584">
    <property type="protein sequence ID" value="EIW77294.1"/>
    <property type="molecule type" value="Genomic_DNA"/>
</dbReference>
<evidence type="ECO:0000256" key="1">
    <source>
        <dbReference type="SAM" id="Phobius"/>
    </source>
</evidence>
<name>A0A5M3MER8_CONPW</name>
<feature type="transmembrane region" description="Helical" evidence="1">
    <location>
        <begin position="31"/>
        <end position="51"/>
    </location>
</feature>
<dbReference type="RefSeq" id="XP_007772445.1">
    <property type="nucleotide sequence ID" value="XM_007774255.1"/>
</dbReference>
<feature type="transmembrane region" description="Helical" evidence="1">
    <location>
        <begin position="57"/>
        <end position="75"/>
    </location>
</feature>
<accession>A0A5M3MER8</accession>
<comment type="caution">
    <text evidence="2">The sequence shown here is derived from an EMBL/GenBank/DDBJ whole genome shotgun (WGS) entry which is preliminary data.</text>
</comment>